<proteinExistence type="inferred from homology"/>
<dbReference type="PANTHER" id="PTHR23070">
    <property type="entry name" value="BCS1 AAA-TYPE ATPASE"/>
    <property type="match status" value="1"/>
</dbReference>
<accession>A0A1R3GWL0</accession>
<evidence type="ECO:0000256" key="7">
    <source>
        <dbReference type="SAM" id="MobiDB-lite"/>
    </source>
</evidence>
<keyword evidence="10" id="KW-1185">Reference proteome</keyword>
<feature type="region of interest" description="Disordered" evidence="7">
    <location>
        <begin position="276"/>
        <end position="304"/>
    </location>
</feature>
<evidence type="ECO:0000256" key="1">
    <source>
        <dbReference type="ARBA" id="ARBA00001946"/>
    </source>
</evidence>
<dbReference type="Pfam" id="PF00004">
    <property type="entry name" value="AAA"/>
    <property type="match status" value="1"/>
</dbReference>
<evidence type="ECO:0000313" key="10">
    <source>
        <dbReference type="Proteomes" id="UP000188268"/>
    </source>
</evidence>
<dbReference type="GO" id="GO:0005524">
    <property type="term" value="F:ATP binding"/>
    <property type="evidence" value="ECO:0007669"/>
    <property type="project" value="UniProtKB-KW"/>
</dbReference>
<dbReference type="InterPro" id="IPR003593">
    <property type="entry name" value="AAA+_ATPase"/>
</dbReference>
<comment type="cofactor">
    <cofactor evidence="1">
        <name>Mg(2+)</name>
        <dbReference type="ChEBI" id="CHEBI:18420"/>
    </cofactor>
</comment>
<dbReference type="OrthoDB" id="10251412at2759"/>
<dbReference type="GO" id="GO:0006950">
    <property type="term" value="P:response to stress"/>
    <property type="evidence" value="ECO:0007669"/>
    <property type="project" value="UniProtKB-ARBA"/>
</dbReference>
<dbReference type="Proteomes" id="UP000188268">
    <property type="component" value="Unassembled WGS sequence"/>
</dbReference>
<dbReference type="Pfam" id="PF14363">
    <property type="entry name" value="AAA_assoc"/>
    <property type="match status" value="1"/>
</dbReference>
<comment type="catalytic activity">
    <reaction evidence="6">
        <text>ATP + H2O = ADP + phosphate + H(+)</text>
        <dbReference type="Rhea" id="RHEA:13065"/>
        <dbReference type="ChEBI" id="CHEBI:15377"/>
        <dbReference type="ChEBI" id="CHEBI:15378"/>
        <dbReference type="ChEBI" id="CHEBI:30616"/>
        <dbReference type="ChEBI" id="CHEBI:43474"/>
        <dbReference type="ChEBI" id="CHEBI:456216"/>
    </reaction>
</comment>
<dbReference type="CDD" id="cd19510">
    <property type="entry name" value="RecA-like_BCS1"/>
    <property type="match status" value="1"/>
</dbReference>
<comment type="similarity">
    <text evidence="2">Belongs to the AAA ATPase family. BCS1 subfamily.</text>
</comment>
<gene>
    <name evidence="9" type="ORF">CCACVL1_22779</name>
</gene>
<evidence type="ECO:0000313" key="9">
    <source>
        <dbReference type="EMBL" id="OMO62515.1"/>
    </source>
</evidence>
<dbReference type="EMBL" id="AWWV01013232">
    <property type="protein sequence ID" value="OMO62515.1"/>
    <property type="molecule type" value="Genomic_DNA"/>
</dbReference>
<feature type="domain" description="AAA+ ATPase" evidence="8">
    <location>
        <begin position="207"/>
        <end position="354"/>
    </location>
</feature>
<evidence type="ECO:0000256" key="3">
    <source>
        <dbReference type="ARBA" id="ARBA00022801"/>
    </source>
</evidence>
<evidence type="ECO:0000256" key="2">
    <source>
        <dbReference type="ARBA" id="ARBA00007448"/>
    </source>
</evidence>
<keyword evidence="3" id="KW-0378">Hydrolase</keyword>
<keyword evidence="4" id="KW-0067">ATP-binding</keyword>
<dbReference type="STRING" id="210143.A0A1R3GWL0"/>
<evidence type="ECO:0000259" key="8">
    <source>
        <dbReference type="SMART" id="SM00382"/>
    </source>
</evidence>
<name>A0A1R3GWL0_COCAP</name>
<dbReference type="AlphaFoldDB" id="A0A1R3GWL0"/>
<dbReference type="SUPFAM" id="SSF52540">
    <property type="entry name" value="P-loop containing nucleoside triphosphate hydrolases"/>
    <property type="match status" value="1"/>
</dbReference>
<sequence>MEGLFGDVGVLGAKLTGILVVWGLITPWAEKLWEWLCKLRDLVFPKMYIEIDEFRSGLKKRNKAYSAIESYLSSITAARKNVPSTLKVDWFGKKRPMLFKSANAEVIKDEFEGVKVEWQLGTRSIGKKMIFLKSAASGDEKRYYALSFHPKHWDLVKDNVYWDFARLDHPANFNSFAMDSEKKMGIIKDLIAFKNGKEYYSRTGKTWKRGYLLYGPPGTGKSSMILAMANLLDYDIYDLELTTVKDNAMLKSLLIEIPRRAIIVVEDIDSSLEITGKRKTGNEDDEANSDDEDDGEGKQTSRGKSTVTLSGFLNFVDGIWSASGGEKIIVFTTNHVNKLDPALIRKGRMDMHIE</sequence>
<keyword evidence="5" id="KW-0460">Magnesium</keyword>
<evidence type="ECO:0000256" key="5">
    <source>
        <dbReference type="ARBA" id="ARBA00022842"/>
    </source>
</evidence>
<feature type="compositionally biased region" description="Acidic residues" evidence="7">
    <location>
        <begin position="283"/>
        <end position="295"/>
    </location>
</feature>
<dbReference type="InterPro" id="IPR003959">
    <property type="entry name" value="ATPase_AAA_core"/>
</dbReference>
<dbReference type="InterPro" id="IPR050747">
    <property type="entry name" value="Mitochondrial_chaperone_BCS1"/>
</dbReference>
<evidence type="ECO:0000256" key="4">
    <source>
        <dbReference type="ARBA" id="ARBA00022840"/>
    </source>
</evidence>
<dbReference type="Gramene" id="OMO62515">
    <property type="protein sequence ID" value="OMO62515"/>
    <property type="gene ID" value="CCACVL1_22779"/>
</dbReference>
<protein>
    <recommendedName>
        <fullName evidence="8">AAA+ ATPase domain-containing protein</fullName>
    </recommendedName>
</protein>
<comment type="caution">
    <text evidence="9">The sequence shown here is derived from an EMBL/GenBank/DDBJ whole genome shotgun (WGS) entry which is preliminary data.</text>
</comment>
<evidence type="ECO:0000256" key="6">
    <source>
        <dbReference type="ARBA" id="ARBA00049360"/>
    </source>
</evidence>
<organism evidence="9 10">
    <name type="scientific">Corchorus capsularis</name>
    <name type="common">Jute</name>
    <dbReference type="NCBI Taxonomy" id="210143"/>
    <lineage>
        <taxon>Eukaryota</taxon>
        <taxon>Viridiplantae</taxon>
        <taxon>Streptophyta</taxon>
        <taxon>Embryophyta</taxon>
        <taxon>Tracheophyta</taxon>
        <taxon>Spermatophyta</taxon>
        <taxon>Magnoliopsida</taxon>
        <taxon>eudicotyledons</taxon>
        <taxon>Gunneridae</taxon>
        <taxon>Pentapetalae</taxon>
        <taxon>rosids</taxon>
        <taxon>malvids</taxon>
        <taxon>Malvales</taxon>
        <taxon>Malvaceae</taxon>
        <taxon>Grewioideae</taxon>
        <taxon>Apeibeae</taxon>
        <taxon>Corchorus</taxon>
    </lineage>
</organism>
<reference evidence="9 10" key="1">
    <citation type="submission" date="2013-09" db="EMBL/GenBank/DDBJ databases">
        <title>Corchorus capsularis genome sequencing.</title>
        <authorList>
            <person name="Alam M."/>
            <person name="Haque M.S."/>
            <person name="Islam M.S."/>
            <person name="Emdad E.M."/>
            <person name="Islam M.M."/>
            <person name="Ahmed B."/>
            <person name="Halim A."/>
            <person name="Hossen Q.M.M."/>
            <person name="Hossain M.Z."/>
            <person name="Ahmed R."/>
            <person name="Khan M.M."/>
            <person name="Islam R."/>
            <person name="Rashid M.M."/>
            <person name="Khan S.A."/>
            <person name="Rahman M.S."/>
            <person name="Alam M."/>
        </authorList>
    </citation>
    <scope>NUCLEOTIDE SEQUENCE [LARGE SCALE GENOMIC DNA]</scope>
    <source>
        <strain evidence="10">cv. CVL-1</strain>
        <tissue evidence="9">Whole seedling</tissue>
    </source>
</reference>
<dbReference type="GO" id="GO:0016887">
    <property type="term" value="F:ATP hydrolysis activity"/>
    <property type="evidence" value="ECO:0007669"/>
    <property type="project" value="InterPro"/>
</dbReference>
<dbReference type="Gene3D" id="3.40.50.300">
    <property type="entry name" value="P-loop containing nucleotide triphosphate hydrolases"/>
    <property type="match status" value="1"/>
</dbReference>
<dbReference type="InterPro" id="IPR027417">
    <property type="entry name" value="P-loop_NTPase"/>
</dbReference>
<dbReference type="SMART" id="SM00382">
    <property type="entry name" value="AAA"/>
    <property type="match status" value="1"/>
</dbReference>
<dbReference type="InterPro" id="IPR025753">
    <property type="entry name" value="AAA_N_dom"/>
</dbReference>
<keyword evidence="4" id="KW-0547">Nucleotide-binding</keyword>